<dbReference type="PANTHER" id="PTHR45671:SF12">
    <property type="entry name" value="MITOCHONDRIAL PHOSPHATE CARRIER PROTEIN"/>
    <property type="match status" value="1"/>
</dbReference>
<dbReference type="FunFam" id="1.50.40.10:FF:000024">
    <property type="entry name" value="MIR1p Mitochondrial phosphate carrier"/>
    <property type="match status" value="1"/>
</dbReference>
<dbReference type="Gene3D" id="1.50.40.10">
    <property type="entry name" value="Mitochondrial carrier domain"/>
    <property type="match status" value="1"/>
</dbReference>
<evidence type="ECO:0000256" key="9">
    <source>
        <dbReference type="ARBA" id="ARBA00023136"/>
    </source>
</evidence>
<comment type="similarity">
    <text evidence="2 11">Belongs to the mitochondrial carrier (TC 2.A.29) family.</text>
</comment>
<dbReference type="STRING" id="13706.A0A1X2HCD1"/>
<comment type="subcellular location">
    <subcellularLocation>
        <location evidence="1">Mitochondrion inner membrane</location>
        <topology evidence="1">Multi-pass membrane protein</topology>
    </subcellularLocation>
</comment>
<evidence type="ECO:0000256" key="6">
    <source>
        <dbReference type="ARBA" id="ARBA00022792"/>
    </source>
</evidence>
<evidence type="ECO:0000256" key="7">
    <source>
        <dbReference type="ARBA" id="ARBA00022989"/>
    </source>
</evidence>
<dbReference type="PRINTS" id="PR00926">
    <property type="entry name" value="MITOCARRIER"/>
</dbReference>
<feature type="repeat" description="Solcar" evidence="10">
    <location>
        <begin position="125"/>
        <end position="210"/>
    </location>
</feature>
<dbReference type="SUPFAM" id="SSF103506">
    <property type="entry name" value="Mitochondrial carrier"/>
    <property type="match status" value="1"/>
</dbReference>
<evidence type="ECO:0000256" key="3">
    <source>
        <dbReference type="ARBA" id="ARBA00022448"/>
    </source>
</evidence>
<dbReference type="OrthoDB" id="427452at2759"/>
<dbReference type="InterPro" id="IPR044677">
    <property type="entry name" value="SLC25A3/Pic2/Mir1-like"/>
</dbReference>
<accession>A0A1X2HCD1</accession>
<reference evidence="12 13" key="1">
    <citation type="submission" date="2016-07" db="EMBL/GenBank/DDBJ databases">
        <title>Pervasive Adenine N6-methylation of Active Genes in Fungi.</title>
        <authorList>
            <consortium name="DOE Joint Genome Institute"/>
            <person name="Mondo S.J."/>
            <person name="Dannebaum R.O."/>
            <person name="Kuo R.C."/>
            <person name="Labutti K."/>
            <person name="Haridas S."/>
            <person name="Kuo A."/>
            <person name="Salamov A."/>
            <person name="Ahrendt S.R."/>
            <person name="Lipzen A."/>
            <person name="Sullivan W."/>
            <person name="Andreopoulos W.B."/>
            <person name="Clum A."/>
            <person name="Lindquist E."/>
            <person name="Daum C."/>
            <person name="Ramamoorthy G.K."/>
            <person name="Gryganskyi A."/>
            <person name="Culley D."/>
            <person name="Magnuson J.K."/>
            <person name="James T.Y."/>
            <person name="O'Malley M.A."/>
            <person name="Stajich J.E."/>
            <person name="Spatafora J.W."/>
            <person name="Visel A."/>
            <person name="Grigoriev I.V."/>
        </authorList>
    </citation>
    <scope>NUCLEOTIDE SEQUENCE [LARGE SCALE GENOMIC DNA]</scope>
    <source>
        <strain evidence="12 13">NRRL 2496</strain>
    </source>
</reference>
<evidence type="ECO:0000256" key="1">
    <source>
        <dbReference type="ARBA" id="ARBA00004448"/>
    </source>
</evidence>
<feature type="repeat" description="Solcar" evidence="10">
    <location>
        <begin position="27"/>
        <end position="112"/>
    </location>
</feature>
<dbReference type="InterPro" id="IPR023395">
    <property type="entry name" value="MCP_dom_sf"/>
</dbReference>
<dbReference type="Proteomes" id="UP000242180">
    <property type="component" value="Unassembled WGS sequence"/>
</dbReference>
<organism evidence="12 13">
    <name type="scientific">Syncephalastrum racemosum</name>
    <name type="common">Filamentous fungus</name>
    <dbReference type="NCBI Taxonomy" id="13706"/>
    <lineage>
        <taxon>Eukaryota</taxon>
        <taxon>Fungi</taxon>
        <taxon>Fungi incertae sedis</taxon>
        <taxon>Mucoromycota</taxon>
        <taxon>Mucoromycotina</taxon>
        <taxon>Mucoromycetes</taxon>
        <taxon>Mucorales</taxon>
        <taxon>Syncephalastraceae</taxon>
        <taxon>Syncephalastrum</taxon>
    </lineage>
</organism>
<keyword evidence="7" id="KW-1133">Transmembrane helix</keyword>
<dbReference type="EMBL" id="MCGN01000005">
    <property type="protein sequence ID" value="ORY96451.1"/>
    <property type="molecule type" value="Genomic_DNA"/>
</dbReference>
<evidence type="ECO:0000256" key="10">
    <source>
        <dbReference type="PROSITE-ProRule" id="PRU00282"/>
    </source>
</evidence>
<name>A0A1X2HCD1_SYNRA</name>
<comment type="caution">
    <text evidence="12">The sequence shown here is derived from an EMBL/GenBank/DDBJ whole genome shotgun (WGS) entry which is preliminary data.</text>
</comment>
<dbReference type="PANTHER" id="PTHR45671">
    <property type="entry name" value="SOLUTE CARRIER FAMILY 25 (MITOCHONDRIAL CARRIER PHOSPHATE CARRIER), MEMBER 3, LIKE-RELATED-RELATED"/>
    <property type="match status" value="1"/>
</dbReference>
<dbReference type="GO" id="GO:0005315">
    <property type="term" value="F:phosphate transmembrane transporter activity"/>
    <property type="evidence" value="ECO:0007669"/>
    <property type="project" value="InterPro"/>
</dbReference>
<keyword evidence="13" id="KW-1185">Reference proteome</keyword>
<evidence type="ECO:0000256" key="2">
    <source>
        <dbReference type="ARBA" id="ARBA00006375"/>
    </source>
</evidence>
<dbReference type="InParanoid" id="A0A1X2HCD1"/>
<keyword evidence="8" id="KW-0496">Mitochondrion</keyword>
<keyword evidence="9 10" id="KW-0472">Membrane</keyword>
<keyword evidence="3 11" id="KW-0813">Transport</keyword>
<gene>
    <name evidence="12" type="ORF">BCR43DRAFT_474203</name>
</gene>
<keyword evidence="5" id="KW-0677">Repeat</keyword>
<dbReference type="PROSITE" id="PS50920">
    <property type="entry name" value="SOLCAR"/>
    <property type="match status" value="3"/>
</dbReference>
<evidence type="ECO:0000313" key="12">
    <source>
        <dbReference type="EMBL" id="ORY96451.1"/>
    </source>
</evidence>
<dbReference type="OMA" id="TCCAITH"/>
<keyword evidence="4 10" id="KW-0812">Transmembrane</keyword>
<evidence type="ECO:0000256" key="8">
    <source>
        <dbReference type="ARBA" id="ARBA00023128"/>
    </source>
</evidence>
<protein>
    <submittedName>
        <fullName evidence="12">Mitochondrial carrier domain-containing protein</fullName>
    </submittedName>
</protein>
<dbReference type="InterPro" id="IPR002067">
    <property type="entry name" value="MCP"/>
</dbReference>
<dbReference type="InterPro" id="IPR018108">
    <property type="entry name" value="MCP_transmembrane"/>
</dbReference>
<evidence type="ECO:0000256" key="5">
    <source>
        <dbReference type="ARBA" id="ARBA00022737"/>
    </source>
</evidence>
<evidence type="ECO:0000256" key="4">
    <source>
        <dbReference type="ARBA" id="ARBA00022692"/>
    </source>
</evidence>
<evidence type="ECO:0000313" key="13">
    <source>
        <dbReference type="Proteomes" id="UP000242180"/>
    </source>
</evidence>
<dbReference type="GO" id="GO:1990547">
    <property type="term" value="P:mitochondrial phosphate ion transmembrane transport"/>
    <property type="evidence" value="ECO:0007669"/>
    <property type="project" value="InterPro"/>
</dbReference>
<evidence type="ECO:0000256" key="11">
    <source>
        <dbReference type="RuleBase" id="RU000488"/>
    </source>
</evidence>
<feature type="repeat" description="Solcar" evidence="10">
    <location>
        <begin position="226"/>
        <end position="311"/>
    </location>
</feature>
<dbReference type="GO" id="GO:0005743">
    <property type="term" value="C:mitochondrial inner membrane"/>
    <property type="evidence" value="ECO:0007669"/>
    <property type="project" value="UniProtKB-SubCell"/>
</dbReference>
<dbReference type="AlphaFoldDB" id="A0A1X2HCD1"/>
<keyword evidence="6" id="KW-0999">Mitochondrion inner membrane</keyword>
<proteinExistence type="inferred from homology"/>
<dbReference type="Pfam" id="PF00153">
    <property type="entry name" value="Mito_carr"/>
    <property type="match status" value="3"/>
</dbReference>
<sequence>MFPSQQTLKKNFAIPSPAEEAPLTGANLYGRFAFAGATCCAITHGAMTPVDVVKTRIQLEPEVYNKGMISGFRQVIAAEGAGALLTGFGPTAAGYFLQGAFKFGGYEFWKKTFIDAIGMDKAVENRTAIYLGASAIAEFFADVALCPLEATRIRLVSQPDFASGLVSGFGKIAREEGIIKGFYSGFGPILFKQVPYTMAKFVVFEKAVENIVASIGKPKDELSPSTMTAINLGGGIIAGTAAAIISQPADTLLSKINKTKGGEGQSVTSRLIQMAGQLGAKGLFVGLGPRIVMVATLTAGQFAIYGDIKRALGCTKGIEITKA</sequence>